<reference evidence="2 3" key="1">
    <citation type="submission" date="2012-08" db="EMBL/GenBank/DDBJ databases">
        <title>Oryza genome evolution.</title>
        <authorList>
            <person name="Wing R.A."/>
        </authorList>
    </citation>
    <scope>NUCLEOTIDE SEQUENCE</scope>
</reference>
<reference evidence="2" key="3">
    <citation type="submission" date="2015-04" db="UniProtKB">
        <authorList>
            <consortium name="EnsemblPlants"/>
        </authorList>
    </citation>
    <scope>IDENTIFICATION</scope>
</reference>
<accession>A0A0D9XZV2</accession>
<feature type="region of interest" description="Disordered" evidence="1">
    <location>
        <begin position="55"/>
        <end position="78"/>
    </location>
</feature>
<evidence type="ECO:0000313" key="2">
    <source>
        <dbReference type="EnsemblPlants" id="LPERR12G11600.1"/>
    </source>
</evidence>
<evidence type="ECO:0000313" key="3">
    <source>
        <dbReference type="Proteomes" id="UP000032180"/>
    </source>
</evidence>
<dbReference type="Gramene" id="LPERR12G11600.1">
    <property type="protein sequence ID" value="LPERR12G11600.1"/>
    <property type="gene ID" value="LPERR12G11600"/>
</dbReference>
<organism evidence="2 3">
    <name type="scientific">Leersia perrieri</name>
    <dbReference type="NCBI Taxonomy" id="77586"/>
    <lineage>
        <taxon>Eukaryota</taxon>
        <taxon>Viridiplantae</taxon>
        <taxon>Streptophyta</taxon>
        <taxon>Embryophyta</taxon>
        <taxon>Tracheophyta</taxon>
        <taxon>Spermatophyta</taxon>
        <taxon>Magnoliopsida</taxon>
        <taxon>Liliopsida</taxon>
        <taxon>Poales</taxon>
        <taxon>Poaceae</taxon>
        <taxon>BOP clade</taxon>
        <taxon>Oryzoideae</taxon>
        <taxon>Oryzeae</taxon>
        <taxon>Oryzinae</taxon>
        <taxon>Leersia</taxon>
    </lineage>
</organism>
<evidence type="ECO:0000256" key="1">
    <source>
        <dbReference type="SAM" id="MobiDB-lite"/>
    </source>
</evidence>
<name>A0A0D9XZV2_9ORYZ</name>
<sequence length="78" mass="7998">MSYNGSRVMISPVVQGKEQQGIMNNMKNSNMGNNTSLPITGSCFNGGSFLSGNSMNGPSVPEAPTHSTIGIGGNASFS</sequence>
<dbReference type="HOGENOM" id="CLU_2642731_0_0_1"/>
<dbReference type="eggNOG" id="ENOG502R65H">
    <property type="taxonomic scope" value="Eukaryota"/>
</dbReference>
<dbReference type="Proteomes" id="UP000032180">
    <property type="component" value="Chromosome 12"/>
</dbReference>
<protein>
    <submittedName>
        <fullName evidence="2">Uncharacterized protein</fullName>
    </submittedName>
</protein>
<keyword evidence="3" id="KW-1185">Reference proteome</keyword>
<proteinExistence type="predicted"/>
<dbReference type="AlphaFoldDB" id="A0A0D9XZV2"/>
<dbReference type="EnsemblPlants" id="LPERR12G11600.1">
    <property type="protein sequence ID" value="LPERR12G11600.1"/>
    <property type="gene ID" value="LPERR12G11600"/>
</dbReference>
<reference evidence="3" key="2">
    <citation type="submission" date="2013-12" db="EMBL/GenBank/DDBJ databases">
        <authorList>
            <person name="Yu Y."/>
            <person name="Lee S."/>
            <person name="de Baynast K."/>
            <person name="Wissotski M."/>
            <person name="Liu L."/>
            <person name="Talag J."/>
            <person name="Goicoechea J."/>
            <person name="Angelova A."/>
            <person name="Jetty R."/>
            <person name="Kudrna D."/>
            <person name="Golser W."/>
            <person name="Rivera L."/>
            <person name="Zhang J."/>
            <person name="Wing R."/>
        </authorList>
    </citation>
    <scope>NUCLEOTIDE SEQUENCE</scope>
</reference>